<sequence length="155" mass="18198">MEGKTIVNAQKGVQEIIITRTFDLPVELLYMAYTKADLIEQWMGNRVLNLENKTHGSYRFETRDKHGQVLFRANGTIHQVIENQNIIRTFEMENTGFPVQLEFLDFEPIHPRASRLNMKIIFKSIEDRDNMLKLPFVQGINMAHLRLQNIIEKKL</sequence>
<dbReference type="SUPFAM" id="SSF55961">
    <property type="entry name" value="Bet v1-like"/>
    <property type="match status" value="1"/>
</dbReference>
<organism evidence="3 4">
    <name type="scientific">Anditalea andensis</name>
    <dbReference type="NCBI Taxonomy" id="1048983"/>
    <lineage>
        <taxon>Bacteria</taxon>
        <taxon>Pseudomonadati</taxon>
        <taxon>Bacteroidota</taxon>
        <taxon>Cytophagia</taxon>
        <taxon>Cytophagales</taxon>
        <taxon>Cytophagaceae</taxon>
        <taxon>Anditalea</taxon>
    </lineage>
</organism>
<evidence type="ECO:0000259" key="2">
    <source>
        <dbReference type="Pfam" id="PF08327"/>
    </source>
</evidence>
<dbReference type="eggNOG" id="COG3832">
    <property type="taxonomic scope" value="Bacteria"/>
</dbReference>
<dbReference type="Gene3D" id="3.30.530.20">
    <property type="match status" value="1"/>
</dbReference>
<gene>
    <name evidence="3" type="ORF">EL17_21885</name>
</gene>
<comment type="similarity">
    <text evidence="1">Belongs to the AHA1 family.</text>
</comment>
<evidence type="ECO:0000313" key="3">
    <source>
        <dbReference type="EMBL" id="KEO75684.1"/>
    </source>
</evidence>
<dbReference type="EMBL" id="JMIH01000004">
    <property type="protein sequence ID" value="KEO75684.1"/>
    <property type="molecule type" value="Genomic_DNA"/>
</dbReference>
<proteinExistence type="inferred from homology"/>
<dbReference type="OrthoDB" id="118413at2"/>
<dbReference type="InterPro" id="IPR013538">
    <property type="entry name" value="ASHA1/2-like_C"/>
</dbReference>
<dbReference type="Pfam" id="PF08327">
    <property type="entry name" value="AHSA1"/>
    <property type="match status" value="1"/>
</dbReference>
<accession>A0A074L3E6</accession>
<dbReference type="RefSeq" id="WP_035068496.1">
    <property type="nucleotide sequence ID" value="NZ_JMIH01000004.1"/>
</dbReference>
<evidence type="ECO:0000256" key="1">
    <source>
        <dbReference type="ARBA" id="ARBA00006817"/>
    </source>
</evidence>
<name>A0A074L3E6_9BACT</name>
<protein>
    <submittedName>
        <fullName evidence="3">ATPase</fullName>
    </submittedName>
</protein>
<dbReference type="STRING" id="1048983.EL17_21885"/>
<dbReference type="AlphaFoldDB" id="A0A074L3E6"/>
<feature type="domain" description="Activator of Hsp90 ATPase homologue 1/2-like C-terminal" evidence="2">
    <location>
        <begin position="23"/>
        <end position="150"/>
    </location>
</feature>
<evidence type="ECO:0000313" key="4">
    <source>
        <dbReference type="Proteomes" id="UP000027821"/>
    </source>
</evidence>
<dbReference type="Proteomes" id="UP000027821">
    <property type="component" value="Unassembled WGS sequence"/>
</dbReference>
<keyword evidence="4" id="KW-1185">Reference proteome</keyword>
<comment type="caution">
    <text evidence="3">The sequence shown here is derived from an EMBL/GenBank/DDBJ whole genome shotgun (WGS) entry which is preliminary data.</text>
</comment>
<dbReference type="InterPro" id="IPR023393">
    <property type="entry name" value="START-like_dom_sf"/>
</dbReference>
<reference evidence="3 4" key="1">
    <citation type="submission" date="2014-04" db="EMBL/GenBank/DDBJ databases">
        <title>Characterization and application of a salt tolerant electro-active bacterium.</title>
        <authorList>
            <person name="Yang L."/>
            <person name="Wei S."/>
            <person name="Tay Q.X.M."/>
        </authorList>
    </citation>
    <scope>NUCLEOTIDE SEQUENCE [LARGE SCALE GENOMIC DNA]</scope>
    <source>
        <strain evidence="3 4">LY1</strain>
    </source>
</reference>